<feature type="transmembrane region" description="Helical" evidence="8">
    <location>
        <begin position="166"/>
        <end position="185"/>
    </location>
</feature>
<dbReference type="PIRSF" id="PIRSF005355">
    <property type="entry name" value="UBIAD1"/>
    <property type="match status" value="1"/>
</dbReference>
<dbReference type="InterPro" id="IPR026046">
    <property type="entry name" value="UBIAD1"/>
</dbReference>
<feature type="transmembrane region" description="Helical" evidence="8">
    <location>
        <begin position="111"/>
        <end position="129"/>
    </location>
</feature>
<reference evidence="9 10" key="1">
    <citation type="submission" date="2013-05" db="EMBL/GenBank/DDBJ databases">
        <authorList>
            <person name="Strain E.A."/>
            <person name="Brown E."/>
            <person name="Allard M.W."/>
            <person name="Luo Y.L."/>
        </authorList>
    </citation>
    <scope>NUCLEOTIDE SEQUENCE [LARGE SCALE GENOMIC DNA]</scope>
    <source>
        <strain evidence="9 10">TS-15</strain>
    </source>
</reference>
<dbReference type="PANTHER" id="PTHR13929:SF0">
    <property type="entry name" value="UBIA PRENYLTRANSFERASE DOMAIN-CONTAINING PROTEIN 1"/>
    <property type="match status" value="1"/>
</dbReference>
<comment type="caution">
    <text evidence="9">The sequence shown here is derived from an EMBL/GenBank/DDBJ whole genome shotgun (WGS) entry which is preliminary data.</text>
</comment>
<feature type="transmembrane region" description="Helical" evidence="8">
    <location>
        <begin position="312"/>
        <end position="334"/>
    </location>
</feature>
<dbReference type="NCBIfam" id="NF004752">
    <property type="entry name" value="PRK06080.1-4"/>
    <property type="match status" value="1"/>
</dbReference>
<feature type="transmembrane region" description="Helical" evidence="8">
    <location>
        <begin position="59"/>
        <end position="82"/>
    </location>
</feature>
<evidence type="ECO:0000256" key="6">
    <source>
        <dbReference type="ARBA" id="ARBA00022989"/>
    </source>
</evidence>
<evidence type="ECO:0000256" key="1">
    <source>
        <dbReference type="ARBA" id="ARBA00004141"/>
    </source>
</evidence>
<feature type="transmembrane region" description="Helical" evidence="8">
    <location>
        <begin position="135"/>
        <end position="154"/>
    </location>
</feature>
<dbReference type="GO" id="GO:0009234">
    <property type="term" value="P:menaquinone biosynthetic process"/>
    <property type="evidence" value="ECO:0007669"/>
    <property type="project" value="UniProtKB-UniPathway"/>
</dbReference>
<dbReference type="InterPro" id="IPR044878">
    <property type="entry name" value="UbiA_sf"/>
</dbReference>
<dbReference type="InterPro" id="IPR000537">
    <property type="entry name" value="UbiA_prenyltransferase"/>
</dbReference>
<protein>
    <submittedName>
        <fullName evidence="9">UbiA prenyltransferase</fullName>
    </submittedName>
</protein>
<dbReference type="Pfam" id="PF01040">
    <property type="entry name" value="UbiA"/>
    <property type="match status" value="1"/>
</dbReference>
<evidence type="ECO:0000313" key="9">
    <source>
        <dbReference type="EMBL" id="EPY05980.1"/>
    </source>
</evidence>
<evidence type="ECO:0000256" key="3">
    <source>
        <dbReference type="ARBA" id="ARBA00022428"/>
    </source>
</evidence>
<comment type="pathway">
    <text evidence="2">Quinol/quinone metabolism; menaquinone biosynthesis.</text>
</comment>
<comment type="subcellular location">
    <subcellularLocation>
        <location evidence="1">Membrane</location>
        <topology evidence="1">Multi-pass membrane protein</topology>
    </subcellularLocation>
</comment>
<evidence type="ECO:0000256" key="8">
    <source>
        <dbReference type="SAM" id="Phobius"/>
    </source>
</evidence>
<keyword evidence="3" id="KW-0474">Menaquinone biosynthesis</keyword>
<evidence type="ECO:0000256" key="4">
    <source>
        <dbReference type="ARBA" id="ARBA00022679"/>
    </source>
</evidence>
<dbReference type="EMBL" id="ATMT01000060">
    <property type="protein sequence ID" value="EPY05980.1"/>
    <property type="molecule type" value="Genomic_DNA"/>
</dbReference>
<evidence type="ECO:0000313" key="10">
    <source>
        <dbReference type="Proteomes" id="UP000015344"/>
    </source>
</evidence>
<dbReference type="eggNOG" id="COG1575">
    <property type="taxonomic scope" value="Bacteria"/>
</dbReference>
<gene>
    <name evidence="9" type="ORF">PAALTS15_18026</name>
</gene>
<dbReference type="GO" id="GO:0004659">
    <property type="term" value="F:prenyltransferase activity"/>
    <property type="evidence" value="ECO:0007669"/>
    <property type="project" value="InterPro"/>
</dbReference>
<dbReference type="CDD" id="cd13962">
    <property type="entry name" value="PT_UbiA_UBIAD1"/>
    <property type="match status" value="1"/>
</dbReference>
<name>S9U674_PAEAL</name>
<accession>S9U674</accession>
<sequence length="335" mass="37617">MWYREQWRYTNLFAEHGGNEVKVGQFLRLVEIQTKVASMIPFFIGTLYALYRFHEFRLVPFLLMFASLLSFDMATTAINNYIDYKKAIKTHGYGYEVHNAIVSYGLKESRVVGVIVTLLVTAISSGVALVLQTDILILGLGGLSFLVGFLYSLGPIAISRMPLGELFSGLFMGFVIIFISTYIHVDKEQLVSLAIDIRMAHLDINLIEVLLVFAISIPAVLSIANIMLANNICDIEDDLANKRYTLPVYIGKPSALVLFQWLYVAAYLDVIVLFAIGVHPVLLLLILATFIPVRRNMKKFIAKQTKEHTFVLAVRNFILMNAARILVLGLAILFS</sequence>
<organism evidence="9 10">
    <name type="scientific">Paenibacillus alvei TS-15</name>
    <dbReference type="NCBI Taxonomy" id="1117108"/>
    <lineage>
        <taxon>Bacteria</taxon>
        <taxon>Bacillati</taxon>
        <taxon>Bacillota</taxon>
        <taxon>Bacilli</taxon>
        <taxon>Bacillales</taxon>
        <taxon>Paenibacillaceae</taxon>
        <taxon>Paenibacillus</taxon>
    </lineage>
</organism>
<evidence type="ECO:0000256" key="5">
    <source>
        <dbReference type="ARBA" id="ARBA00022692"/>
    </source>
</evidence>
<keyword evidence="6 8" id="KW-1133">Transmembrane helix</keyword>
<dbReference type="PATRIC" id="fig|1117108.3.peg.3714"/>
<dbReference type="Gene3D" id="1.10.357.140">
    <property type="entry name" value="UbiA prenyltransferase"/>
    <property type="match status" value="1"/>
</dbReference>
<dbReference type="GO" id="GO:0042371">
    <property type="term" value="P:vitamin K biosynthetic process"/>
    <property type="evidence" value="ECO:0007669"/>
    <property type="project" value="TreeGrafter"/>
</dbReference>
<evidence type="ECO:0000256" key="2">
    <source>
        <dbReference type="ARBA" id="ARBA00004863"/>
    </source>
</evidence>
<proteinExistence type="predicted"/>
<feature type="transmembrane region" description="Helical" evidence="8">
    <location>
        <begin position="270"/>
        <end position="291"/>
    </location>
</feature>
<dbReference type="Proteomes" id="UP000015344">
    <property type="component" value="Unassembled WGS sequence"/>
</dbReference>
<dbReference type="AlphaFoldDB" id="S9U674"/>
<keyword evidence="5 8" id="KW-0812">Transmembrane</keyword>
<keyword evidence="7 8" id="KW-0472">Membrane</keyword>
<dbReference type="UniPathway" id="UPA00079"/>
<dbReference type="GO" id="GO:0016020">
    <property type="term" value="C:membrane"/>
    <property type="evidence" value="ECO:0007669"/>
    <property type="project" value="UniProtKB-SubCell"/>
</dbReference>
<feature type="transmembrane region" description="Helical" evidence="8">
    <location>
        <begin position="205"/>
        <end position="232"/>
    </location>
</feature>
<evidence type="ECO:0000256" key="7">
    <source>
        <dbReference type="ARBA" id="ARBA00023136"/>
    </source>
</evidence>
<dbReference type="PANTHER" id="PTHR13929">
    <property type="entry name" value="1,4-DIHYDROXY-2-NAPHTHOATE OCTAPRENYLTRANSFERASE"/>
    <property type="match status" value="1"/>
</dbReference>
<keyword evidence="4 9" id="KW-0808">Transferase</keyword>